<feature type="domain" description="F-box" evidence="1">
    <location>
        <begin position="51"/>
        <end position="100"/>
    </location>
</feature>
<name>A0A835J3N9_9MAGN</name>
<dbReference type="EMBL" id="JADFTS010000001">
    <property type="protein sequence ID" value="KAF9626533.1"/>
    <property type="molecule type" value="Genomic_DNA"/>
</dbReference>
<dbReference type="InterPro" id="IPR050796">
    <property type="entry name" value="SCF_F-box_component"/>
</dbReference>
<comment type="caution">
    <text evidence="2">The sequence shown here is derived from an EMBL/GenBank/DDBJ whole genome shotgun (WGS) entry which is preliminary data.</text>
</comment>
<gene>
    <name evidence="2" type="ORF">IFM89_034467</name>
</gene>
<accession>A0A835J3N9</accession>
<sequence>MDNLWRSKLSHSLAIERTWFIGQYWTIRTRFHIYTSSTPILQGRYLVYWAIRTMVYLPNEITSKILSTLPLSSVLRCRSVCKTWHNIINVLRFSGSLKKSSFIILDRHSRLVYIVEEEDVHRYKKSTKINLVCPHCMGCYAKPYVSGHLCFFSDKSGIHVYNPGTRDCVKLPDLPLVECGHPDIVLGLGLDRSGNEFKVVQLLLIGDNLKSEAYMHTLGSNLWRKVDDVPNVRCFSASYALVNGSLHWLTYSYRILSLDLTCEKFGRIPLPLSSLYLMPDLLLADLGGCLSICGSSSIVDTSELWIMKDYNDKESWTRLIIRTGDVMFGMVVEEHSSWCIGGGEVDFWSSNWMGCGTIKEMDNMNTNQAILIKDICYRGYWHWELLNASIYDGLRRQIELLLPSANAF</sequence>
<dbReference type="InterPro" id="IPR036047">
    <property type="entry name" value="F-box-like_dom_sf"/>
</dbReference>
<dbReference type="AlphaFoldDB" id="A0A835J3N9"/>
<dbReference type="Proteomes" id="UP000631114">
    <property type="component" value="Unassembled WGS sequence"/>
</dbReference>
<dbReference type="Gene3D" id="1.20.1280.50">
    <property type="match status" value="1"/>
</dbReference>
<protein>
    <recommendedName>
        <fullName evidence="1">F-box domain-containing protein</fullName>
    </recommendedName>
</protein>
<dbReference type="InterPro" id="IPR017451">
    <property type="entry name" value="F-box-assoc_interact_dom"/>
</dbReference>
<dbReference type="SMART" id="SM00256">
    <property type="entry name" value="FBOX"/>
    <property type="match status" value="1"/>
</dbReference>
<dbReference type="SUPFAM" id="SSF81383">
    <property type="entry name" value="F-box domain"/>
    <property type="match status" value="1"/>
</dbReference>
<dbReference type="PROSITE" id="PS50181">
    <property type="entry name" value="FBOX"/>
    <property type="match status" value="1"/>
</dbReference>
<dbReference type="PANTHER" id="PTHR31672">
    <property type="entry name" value="BNACNNG10540D PROTEIN"/>
    <property type="match status" value="1"/>
</dbReference>
<dbReference type="Pfam" id="PF08268">
    <property type="entry name" value="FBA_3"/>
    <property type="match status" value="1"/>
</dbReference>
<evidence type="ECO:0000259" key="1">
    <source>
        <dbReference type="PROSITE" id="PS50181"/>
    </source>
</evidence>
<proteinExistence type="predicted"/>
<dbReference type="InterPro" id="IPR013187">
    <property type="entry name" value="F-box-assoc_dom_typ3"/>
</dbReference>
<dbReference type="OrthoDB" id="1894463at2759"/>
<dbReference type="PANTHER" id="PTHR31672:SF13">
    <property type="entry name" value="F-BOX PROTEIN CPR30-LIKE"/>
    <property type="match status" value="1"/>
</dbReference>
<dbReference type="NCBIfam" id="TIGR01640">
    <property type="entry name" value="F_box_assoc_1"/>
    <property type="match status" value="1"/>
</dbReference>
<organism evidence="2 3">
    <name type="scientific">Coptis chinensis</name>
    <dbReference type="NCBI Taxonomy" id="261450"/>
    <lineage>
        <taxon>Eukaryota</taxon>
        <taxon>Viridiplantae</taxon>
        <taxon>Streptophyta</taxon>
        <taxon>Embryophyta</taxon>
        <taxon>Tracheophyta</taxon>
        <taxon>Spermatophyta</taxon>
        <taxon>Magnoliopsida</taxon>
        <taxon>Ranunculales</taxon>
        <taxon>Ranunculaceae</taxon>
        <taxon>Coptidoideae</taxon>
        <taxon>Coptis</taxon>
    </lineage>
</organism>
<dbReference type="Pfam" id="PF12937">
    <property type="entry name" value="F-box-like"/>
    <property type="match status" value="1"/>
</dbReference>
<dbReference type="SUPFAM" id="SSF50965">
    <property type="entry name" value="Galactose oxidase, central domain"/>
    <property type="match status" value="1"/>
</dbReference>
<dbReference type="InterPro" id="IPR001810">
    <property type="entry name" value="F-box_dom"/>
</dbReference>
<evidence type="ECO:0000313" key="3">
    <source>
        <dbReference type="Proteomes" id="UP000631114"/>
    </source>
</evidence>
<reference evidence="2 3" key="1">
    <citation type="submission" date="2020-10" db="EMBL/GenBank/DDBJ databases">
        <title>The Coptis chinensis genome and diversification of protoberbering-type alkaloids.</title>
        <authorList>
            <person name="Wang B."/>
            <person name="Shu S."/>
            <person name="Song C."/>
            <person name="Liu Y."/>
        </authorList>
    </citation>
    <scope>NUCLEOTIDE SEQUENCE [LARGE SCALE GENOMIC DNA]</scope>
    <source>
        <strain evidence="2">HL-2020</strain>
        <tissue evidence="2">Leaf</tissue>
    </source>
</reference>
<dbReference type="InterPro" id="IPR011043">
    <property type="entry name" value="Gal_Oxase/kelch_b-propeller"/>
</dbReference>
<evidence type="ECO:0000313" key="2">
    <source>
        <dbReference type="EMBL" id="KAF9626533.1"/>
    </source>
</evidence>
<keyword evidence="3" id="KW-1185">Reference proteome</keyword>